<gene>
    <name evidence="3" type="ORF">OCOJLMKI_1914</name>
</gene>
<evidence type="ECO:0000256" key="1">
    <source>
        <dbReference type="SAM" id="MobiDB-lite"/>
    </source>
</evidence>
<reference evidence="3" key="1">
    <citation type="journal article" date="2021" name="Front. Microbiol.">
        <title>Comprehensive Comparative Genomics and Phenotyping of Methylobacterium Species.</title>
        <authorList>
            <person name="Alessa O."/>
            <person name="Ogura Y."/>
            <person name="Fujitani Y."/>
            <person name="Takami H."/>
            <person name="Hayashi T."/>
            <person name="Sahin N."/>
            <person name="Tani A."/>
        </authorList>
    </citation>
    <scope>NUCLEOTIDE SEQUENCE</scope>
    <source>
        <strain evidence="3">DSM 19015</strain>
    </source>
</reference>
<proteinExistence type="predicted"/>
<evidence type="ECO:0000313" key="4">
    <source>
        <dbReference type="Proteomes" id="UP001055125"/>
    </source>
</evidence>
<evidence type="ECO:0000313" key="3">
    <source>
        <dbReference type="EMBL" id="GJD94711.1"/>
    </source>
</evidence>
<organism evidence="3 4">
    <name type="scientific">Methylobacterium iners</name>
    <dbReference type="NCBI Taxonomy" id="418707"/>
    <lineage>
        <taxon>Bacteria</taxon>
        <taxon>Pseudomonadati</taxon>
        <taxon>Pseudomonadota</taxon>
        <taxon>Alphaproteobacteria</taxon>
        <taxon>Hyphomicrobiales</taxon>
        <taxon>Methylobacteriaceae</taxon>
        <taxon>Methylobacterium</taxon>
    </lineage>
</organism>
<feature type="compositionally biased region" description="Low complexity" evidence="1">
    <location>
        <begin position="25"/>
        <end position="37"/>
    </location>
</feature>
<feature type="region of interest" description="Disordered" evidence="1">
    <location>
        <begin position="25"/>
        <end position="46"/>
    </location>
</feature>
<accession>A0ABQ4RVA1</accession>
<sequence>MRRILAFSLAFSGLALLTATTALAGNTSSNSSSNSSNGVHTRIDTLVRDDDRGRRFYERRYRRSEGYRGRDGYRERGYGYGPRRRSRDDDDDQD</sequence>
<reference evidence="3" key="2">
    <citation type="submission" date="2021-08" db="EMBL/GenBank/DDBJ databases">
        <authorList>
            <person name="Tani A."/>
            <person name="Ola A."/>
            <person name="Ogura Y."/>
            <person name="Katsura K."/>
            <person name="Hayashi T."/>
        </authorList>
    </citation>
    <scope>NUCLEOTIDE SEQUENCE</scope>
    <source>
        <strain evidence="3">DSM 19015</strain>
    </source>
</reference>
<feature type="region of interest" description="Disordered" evidence="1">
    <location>
        <begin position="67"/>
        <end position="94"/>
    </location>
</feature>
<dbReference type="Proteomes" id="UP001055125">
    <property type="component" value="Unassembled WGS sequence"/>
</dbReference>
<keyword evidence="4" id="KW-1185">Reference proteome</keyword>
<name>A0ABQ4RVA1_9HYPH</name>
<dbReference type="EMBL" id="BPQP01000028">
    <property type="protein sequence ID" value="GJD94711.1"/>
    <property type="molecule type" value="Genomic_DNA"/>
</dbReference>
<feature type="compositionally biased region" description="Basic and acidic residues" evidence="1">
    <location>
        <begin position="67"/>
        <end position="77"/>
    </location>
</feature>
<feature type="signal peptide" evidence="2">
    <location>
        <begin position="1"/>
        <end position="24"/>
    </location>
</feature>
<feature type="chain" id="PRO_5045945148" evidence="2">
    <location>
        <begin position="25"/>
        <end position="94"/>
    </location>
</feature>
<comment type="caution">
    <text evidence="3">The sequence shown here is derived from an EMBL/GenBank/DDBJ whole genome shotgun (WGS) entry which is preliminary data.</text>
</comment>
<keyword evidence="2" id="KW-0732">Signal</keyword>
<dbReference type="RefSeq" id="WP_238243881.1">
    <property type="nucleotide sequence ID" value="NZ_BPQP01000028.1"/>
</dbReference>
<evidence type="ECO:0000256" key="2">
    <source>
        <dbReference type="SAM" id="SignalP"/>
    </source>
</evidence>
<protein>
    <submittedName>
        <fullName evidence="3">Uncharacterized protein</fullName>
    </submittedName>
</protein>